<feature type="compositionally biased region" description="Basic residues" evidence="1">
    <location>
        <begin position="1"/>
        <end position="15"/>
    </location>
</feature>
<comment type="caution">
    <text evidence="2">The sequence shown here is derived from an EMBL/GenBank/DDBJ whole genome shotgun (WGS) entry which is preliminary data.</text>
</comment>
<name>A0A6N9YIQ0_9ACTN</name>
<accession>A0A6N9YIQ0</accession>
<dbReference type="EMBL" id="JAAGOB010000002">
    <property type="protein sequence ID" value="NED94790.1"/>
    <property type="molecule type" value="Genomic_DNA"/>
</dbReference>
<gene>
    <name evidence="2" type="ORF">G1H11_05645</name>
</gene>
<dbReference type="AlphaFoldDB" id="A0A6N9YIQ0"/>
<feature type="region of interest" description="Disordered" evidence="1">
    <location>
        <begin position="1"/>
        <end position="32"/>
    </location>
</feature>
<evidence type="ECO:0000313" key="2">
    <source>
        <dbReference type="EMBL" id="NED94790.1"/>
    </source>
</evidence>
<dbReference type="Proteomes" id="UP000469185">
    <property type="component" value="Unassembled WGS sequence"/>
</dbReference>
<protein>
    <submittedName>
        <fullName evidence="2">Uncharacterized protein</fullName>
    </submittedName>
</protein>
<sequence>MHCKGARRGIRRRRVSVGGAEPRSAREDLSAPVHAVEETSEGAYVWLEFVSLQAPGYGPDGETCTYWSLDYELVWYGGWLLIDRVTGHGDSSGHTSCE</sequence>
<evidence type="ECO:0000256" key="1">
    <source>
        <dbReference type="SAM" id="MobiDB-lite"/>
    </source>
</evidence>
<keyword evidence="3" id="KW-1185">Reference proteome</keyword>
<reference evidence="2 3" key="1">
    <citation type="submission" date="2020-02" db="EMBL/GenBank/DDBJ databases">
        <authorList>
            <person name="Li X.-J."/>
            <person name="Feng X.-M."/>
        </authorList>
    </citation>
    <scope>NUCLEOTIDE SEQUENCE [LARGE SCALE GENOMIC DNA]</scope>
    <source>
        <strain evidence="2 3">CGMCC 4.7225</strain>
    </source>
</reference>
<evidence type="ECO:0000313" key="3">
    <source>
        <dbReference type="Proteomes" id="UP000469185"/>
    </source>
</evidence>
<dbReference type="RefSeq" id="WP_163816836.1">
    <property type="nucleotide sequence ID" value="NZ_JAAGOB010000002.1"/>
</dbReference>
<organism evidence="2 3">
    <name type="scientific">Phytoactinopolyspora alkaliphila</name>
    <dbReference type="NCBI Taxonomy" id="1783498"/>
    <lineage>
        <taxon>Bacteria</taxon>
        <taxon>Bacillati</taxon>
        <taxon>Actinomycetota</taxon>
        <taxon>Actinomycetes</taxon>
        <taxon>Jiangellales</taxon>
        <taxon>Jiangellaceae</taxon>
        <taxon>Phytoactinopolyspora</taxon>
    </lineage>
</organism>
<proteinExistence type="predicted"/>